<dbReference type="PANTHER" id="PTHR22617">
    <property type="entry name" value="CHEMOTAXIS SENSOR HISTIDINE KINASE-RELATED"/>
    <property type="match status" value="1"/>
</dbReference>
<dbReference type="InterPro" id="IPR039315">
    <property type="entry name" value="CheW"/>
</dbReference>
<dbReference type="Gene3D" id="2.40.50.180">
    <property type="entry name" value="CheA-289, Domain 4"/>
    <property type="match status" value="1"/>
</dbReference>
<dbReference type="PANTHER" id="PTHR22617:SF23">
    <property type="entry name" value="CHEMOTAXIS PROTEIN CHEW"/>
    <property type="match status" value="1"/>
</dbReference>
<sequence length="206" mass="22807">MTEPQIRQGLAATGGGSDPQSETLTRDGWALDELAPDTATLDKLRQRTNAMAQLPAQQCSQTIEVLRFNIGTERYAIESCYVEQVLPIQQITALFDLPPFMRGICYVRGKVVSVLDLRLLFQLPGSGLNDRNLLLVIRYQQMEFGLLADAIVGIQLLDLSGLQPSLPNLDPIRTRYLQGITREQVVLLDGKALLTDPELIICQGSQ</sequence>
<accession>A0A437QFB1</accession>
<protein>
    <submittedName>
        <fullName evidence="3">Purine-binding chemotaxis protein CheW</fullName>
    </submittedName>
</protein>
<feature type="region of interest" description="Disordered" evidence="1">
    <location>
        <begin position="1"/>
        <end position="23"/>
    </location>
</feature>
<dbReference type="EMBL" id="SACS01000026">
    <property type="protein sequence ID" value="RVU33135.1"/>
    <property type="molecule type" value="Genomic_DNA"/>
</dbReference>
<dbReference type="AlphaFoldDB" id="A0A437QFB1"/>
<feature type="domain" description="CheW-like" evidence="2">
    <location>
        <begin position="62"/>
        <end position="206"/>
    </location>
</feature>
<evidence type="ECO:0000313" key="4">
    <source>
        <dbReference type="Proteomes" id="UP000283077"/>
    </source>
</evidence>
<evidence type="ECO:0000313" key="3">
    <source>
        <dbReference type="EMBL" id="RVU33135.1"/>
    </source>
</evidence>
<keyword evidence="4" id="KW-1185">Reference proteome</keyword>
<dbReference type="Pfam" id="PF01584">
    <property type="entry name" value="CheW"/>
    <property type="match status" value="1"/>
</dbReference>
<dbReference type="OrthoDB" id="9790406at2"/>
<dbReference type="SUPFAM" id="SSF50341">
    <property type="entry name" value="CheW-like"/>
    <property type="match status" value="1"/>
</dbReference>
<name>A0A437QFB1_9GAMM</name>
<organism evidence="3 4">
    <name type="scientific">Rheinheimera riviphila</name>
    <dbReference type="NCBI Taxonomy" id="1834037"/>
    <lineage>
        <taxon>Bacteria</taxon>
        <taxon>Pseudomonadati</taxon>
        <taxon>Pseudomonadota</taxon>
        <taxon>Gammaproteobacteria</taxon>
        <taxon>Chromatiales</taxon>
        <taxon>Chromatiaceae</taxon>
        <taxon>Rheinheimera</taxon>
    </lineage>
</organism>
<dbReference type="GO" id="GO:0006935">
    <property type="term" value="P:chemotaxis"/>
    <property type="evidence" value="ECO:0007669"/>
    <property type="project" value="InterPro"/>
</dbReference>
<dbReference type="RefSeq" id="WP_127700722.1">
    <property type="nucleotide sequence ID" value="NZ_SACS01000026.1"/>
</dbReference>
<comment type="caution">
    <text evidence="3">The sequence shown here is derived from an EMBL/GenBank/DDBJ whole genome shotgun (WGS) entry which is preliminary data.</text>
</comment>
<dbReference type="SMART" id="SM00260">
    <property type="entry name" value="CheW"/>
    <property type="match status" value="1"/>
</dbReference>
<dbReference type="Proteomes" id="UP000283077">
    <property type="component" value="Unassembled WGS sequence"/>
</dbReference>
<evidence type="ECO:0000256" key="1">
    <source>
        <dbReference type="SAM" id="MobiDB-lite"/>
    </source>
</evidence>
<dbReference type="Gene3D" id="2.30.30.40">
    <property type="entry name" value="SH3 Domains"/>
    <property type="match status" value="1"/>
</dbReference>
<evidence type="ECO:0000259" key="2">
    <source>
        <dbReference type="PROSITE" id="PS50851"/>
    </source>
</evidence>
<reference evidence="3 4" key="1">
    <citation type="submission" date="2019-01" db="EMBL/GenBank/DDBJ databases">
        <authorList>
            <person name="Chen W.-M."/>
        </authorList>
    </citation>
    <scope>NUCLEOTIDE SEQUENCE [LARGE SCALE GENOMIC DNA]</scope>
    <source>
        <strain evidence="3 4">KYPC3</strain>
    </source>
</reference>
<dbReference type="InterPro" id="IPR002545">
    <property type="entry name" value="CheW-lke_dom"/>
</dbReference>
<dbReference type="PROSITE" id="PS50851">
    <property type="entry name" value="CHEW"/>
    <property type="match status" value="1"/>
</dbReference>
<dbReference type="GO" id="GO:0005829">
    <property type="term" value="C:cytosol"/>
    <property type="evidence" value="ECO:0007669"/>
    <property type="project" value="TreeGrafter"/>
</dbReference>
<proteinExistence type="predicted"/>
<dbReference type="InterPro" id="IPR036061">
    <property type="entry name" value="CheW-like_dom_sf"/>
</dbReference>
<dbReference type="GO" id="GO:0007165">
    <property type="term" value="P:signal transduction"/>
    <property type="evidence" value="ECO:0007669"/>
    <property type="project" value="InterPro"/>
</dbReference>
<gene>
    <name evidence="3" type="ORF">EOE67_18015</name>
</gene>